<feature type="region of interest" description="Adenylyl transferase" evidence="7">
    <location>
        <begin position="495"/>
        <end position="995"/>
    </location>
</feature>
<feature type="region of interest" description="Adenylyl removase" evidence="7">
    <location>
        <begin position="1"/>
        <end position="487"/>
    </location>
</feature>
<dbReference type="AlphaFoldDB" id="F5XSL5"/>
<accession>F5XSL5</accession>
<protein>
    <recommendedName>
        <fullName evidence="7">Bifunctional glutamine synthetase adenylyltransferase/adenylyl-removing enzyme</fullName>
    </recommendedName>
    <alternativeName>
        <fullName evidence="7">ATP:glutamine synthetase adenylyltransferase</fullName>
    </alternativeName>
    <alternativeName>
        <fullName evidence="7">ATase</fullName>
    </alternativeName>
    <domain>
        <recommendedName>
            <fullName evidence="7">Glutamine synthetase adenylyl-L-tyrosine phosphorylase</fullName>
            <ecNumber evidence="7">2.7.7.89</ecNumber>
        </recommendedName>
        <alternativeName>
            <fullName evidence="7">Adenylyl removase</fullName>
            <shortName evidence="7">AR</shortName>
            <shortName evidence="7">AT-N</shortName>
        </alternativeName>
    </domain>
    <domain>
        <recommendedName>
            <fullName evidence="7">Glutamine synthetase adenylyl transferase</fullName>
            <ecNumber evidence="7">2.7.7.42</ecNumber>
        </recommendedName>
        <alternativeName>
            <fullName evidence="7">Adenylyl transferase</fullName>
            <shortName evidence="7">AT</shortName>
            <shortName evidence="7">AT-C</shortName>
        </alternativeName>
    </domain>
</protein>
<dbReference type="STRING" id="1032480.MLP_42590"/>
<dbReference type="GO" id="GO:0008882">
    <property type="term" value="F:[glutamate-ammonia-ligase] adenylyltransferase activity"/>
    <property type="evidence" value="ECO:0007669"/>
    <property type="project" value="UniProtKB-UniRule"/>
</dbReference>
<feature type="domain" description="PII-uridylyltransferase/Glutamine-synthetase adenylyltransferase" evidence="9">
    <location>
        <begin position="344"/>
        <end position="483"/>
    </location>
</feature>
<feature type="domain" description="Glutamate-ammonia ligase adenylyltransferase repeated" evidence="8">
    <location>
        <begin position="588"/>
        <end position="817"/>
    </location>
</feature>
<dbReference type="GO" id="GO:0005829">
    <property type="term" value="C:cytosol"/>
    <property type="evidence" value="ECO:0007669"/>
    <property type="project" value="TreeGrafter"/>
</dbReference>
<evidence type="ECO:0000256" key="7">
    <source>
        <dbReference type="HAMAP-Rule" id="MF_00802"/>
    </source>
</evidence>
<dbReference type="EC" id="2.7.7.42" evidence="7"/>
<keyword evidence="4 7" id="KW-0067">ATP-binding</keyword>
<dbReference type="PANTHER" id="PTHR30621">
    <property type="entry name" value="GLUTAMINE SYNTHETASE ADENYLYLTRANSFERASE"/>
    <property type="match status" value="1"/>
</dbReference>
<comment type="catalytic activity">
    <reaction evidence="7">
        <text>[glutamine synthetase]-L-tyrosine + ATP = [glutamine synthetase]-O(4)-(5'-adenylyl)-L-tyrosine + diphosphate</text>
        <dbReference type="Rhea" id="RHEA:18589"/>
        <dbReference type="Rhea" id="RHEA-COMP:10660"/>
        <dbReference type="Rhea" id="RHEA-COMP:10661"/>
        <dbReference type="ChEBI" id="CHEBI:30616"/>
        <dbReference type="ChEBI" id="CHEBI:33019"/>
        <dbReference type="ChEBI" id="CHEBI:46858"/>
        <dbReference type="ChEBI" id="CHEBI:83624"/>
        <dbReference type="EC" id="2.7.7.42"/>
    </reaction>
</comment>
<comment type="function">
    <text evidence="7">Involved in the regulation of glutamine synthetase GlnA, a key enzyme in the process to assimilate ammonia. When cellular nitrogen levels are high, the C-terminal adenylyl transferase (AT) inactivates GlnA by covalent transfer of an adenylyl group from ATP to specific tyrosine residue of GlnA, thus reducing its activity. Conversely, when nitrogen levels are low, the N-terminal adenylyl removase (AR) activates GlnA by removing the adenylyl group by phosphorolysis, increasing its activity. The regulatory region of GlnE binds the signal transduction protein PII (GlnB) which indicates the nitrogen status of the cell.</text>
</comment>
<dbReference type="InterPro" id="IPR043519">
    <property type="entry name" value="NT_sf"/>
</dbReference>
<gene>
    <name evidence="7 10" type="primary">glnE</name>
    <name evidence="10" type="ordered locus">MLP_42590</name>
</gene>
<dbReference type="NCBIfam" id="NF010707">
    <property type="entry name" value="PRK14109.1"/>
    <property type="match status" value="1"/>
</dbReference>
<dbReference type="Gene3D" id="1.20.120.330">
    <property type="entry name" value="Nucleotidyltransferases domain 2"/>
    <property type="match status" value="2"/>
</dbReference>
<keyword evidence="6 7" id="KW-0511">Multifunctional enzyme</keyword>
<dbReference type="Pfam" id="PF03710">
    <property type="entry name" value="GlnE"/>
    <property type="match status" value="2"/>
</dbReference>
<organism evidence="10 11">
    <name type="scientific">Microlunatus phosphovorus (strain ATCC 700054 / DSM 10555 / JCM 9379 / NBRC 101784 / NCIMB 13414 / VKM Ac-1990 / NM-1)</name>
    <dbReference type="NCBI Taxonomy" id="1032480"/>
    <lineage>
        <taxon>Bacteria</taxon>
        <taxon>Bacillati</taxon>
        <taxon>Actinomycetota</taxon>
        <taxon>Actinomycetes</taxon>
        <taxon>Propionibacteriales</taxon>
        <taxon>Propionibacteriaceae</taxon>
        <taxon>Microlunatus</taxon>
    </lineage>
</organism>
<evidence type="ECO:0000256" key="4">
    <source>
        <dbReference type="ARBA" id="ARBA00022840"/>
    </source>
</evidence>
<evidence type="ECO:0000259" key="9">
    <source>
        <dbReference type="Pfam" id="PF08335"/>
    </source>
</evidence>
<name>F5XSL5_MICPN</name>
<keyword evidence="5 7" id="KW-0460">Magnesium</keyword>
<evidence type="ECO:0000313" key="11">
    <source>
        <dbReference type="Proteomes" id="UP000007947"/>
    </source>
</evidence>
<feature type="domain" description="Glutamate-ammonia ligase adenylyltransferase repeated" evidence="8">
    <location>
        <begin position="75"/>
        <end position="321"/>
    </location>
</feature>
<sequence length="995" mass="109856">MSRIETTQGVLARRGFADPAAAMQILGDWDDAQAHLLDLVTEAADPDLALSAIDRLGEVVPDLLLRLTNSPDLARQLITLLGASEYIGRHLLARPEQVDWLDGDVRPLSADQIRAELLRSVGADPEAPLPLATDLVGDGLRLAYRGHLMRIAAWDVCDPEPIEVMPRVADALSDLADATLEAALAISRAKVGEKGLKTRLAVVGLGKCGAQELNYVSDVDVLFVAEPMLDADGSPLISGEQAVSTATRMAAELTRICSAYTAAGTIWEVDSALRPEGKAGQLVRSLSSHRTYYQRWAKTWEFQAMLKARPSAGDLQLAQDFVDMVSPMVWRAAERENFVADTQAMRKRVVAHIPARDAGREIKLGEGGLRDVEFSVQLLQLVHGRVDERLRDRATLAALKALTDNGYVGREDGKLFRLAYQFMRTLEHRVQLYHLRRTHLMPDNEADLRRLGRSLGYQRPAEQVVSTWKHACQRVRRLHERLFYSPLLDAVARIPSKDLRLTEQSAVDRLKGLGYADPQAALRHIAALSQGVTRQTEIQRQLLPAMLGWFATAPNPDHGLLAFRQVSDTLGSTPWYLRALRDEGMMAERLARILASSRYAVALLQRAPQTMQMLADDAELVPKSEADLRAEMQAAARRSEEPIPAVESIRAIRRRELFRIAASDLLGMSDVLTVGDGLSELASATVHATLDVARRASGAEQVPEIAVIGMGRWGGRELSYASDADAMFVMADPVSIDQDWTKIAGSVISEMRRLLTRPSADPPLSIDADLRPEGKGGALIRTLTAYRNYYSRWSSTWEMQALVRADAMAGSPGLGQELMALIDEKRWPDGGLSTSQVHEIRRLKARVDAERLPRGADPAKHTKLGPGGLADVEWTVQLLQLQHAHEVPELRTSRTIEALRAARRAELIDPQDAGHLEAAWLLASKIRNQIMLVRGRGSDSLPSDTRELAALAELMGYGSGESSHLLADYRRVTRRAHAVVDRVFWGLKDGDRRLR</sequence>
<dbReference type="Gene3D" id="3.30.460.10">
    <property type="entry name" value="Beta Polymerase, domain 2"/>
    <property type="match status" value="2"/>
</dbReference>
<dbReference type="HOGENOM" id="CLU_006233_1_0_11"/>
<dbReference type="eggNOG" id="COG1391">
    <property type="taxonomic scope" value="Bacteria"/>
</dbReference>
<feature type="domain" description="PII-uridylyltransferase/Glutamine-synthetase adenylyltransferase" evidence="9">
    <location>
        <begin position="859"/>
        <end position="983"/>
    </location>
</feature>
<dbReference type="OrthoDB" id="9759366at2"/>
<dbReference type="GO" id="GO:0005524">
    <property type="term" value="F:ATP binding"/>
    <property type="evidence" value="ECO:0007669"/>
    <property type="project" value="UniProtKB-UniRule"/>
</dbReference>
<evidence type="ECO:0000256" key="5">
    <source>
        <dbReference type="ARBA" id="ARBA00022842"/>
    </source>
</evidence>
<dbReference type="GO" id="GO:0047388">
    <property type="term" value="F:[glutamine synthetase]-adenylyl-L-tyrosine phosphorylase activity"/>
    <property type="evidence" value="ECO:0007669"/>
    <property type="project" value="UniProtKB-EC"/>
</dbReference>
<reference evidence="10 11" key="1">
    <citation type="submission" date="2011-05" db="EMBL/GenBank/DDBJ databases">
        <title>Whole genome sequence of Microlunatus phosphovorus NM-1.</title>
        <authorList>
            <person name="Hosoyama A."/>
            <person name="Sasaki K."/>
            <person name="Harada T."/>
            <person name="Igarashi R."/>
            <person name="Kawakoshi A."/>
            <person name="Sasagawa M."/>
            <person name="Fukada J."/>
            <person name="Nakamura S."/>
            <person name="Katano Y."/>
            <person name="Hanada S."/>
            <person name="Kamagata Y."/>
            <person name="Nakamura N."/>
            <person name="Yamazaki S."/>
            <person name="Fujita N."/>
        </authorList>
    </citation>
    <scope>NUCLEOTIDE SEQUENCE [LARGE SCALE GENOMIC DNA]</scope>
    <source>
        <strain evidence="11">ATCC 700054 / DSM 10555 / JCM 9379 / NBRC 101784 / NCIMB 13414 / VKM Ac-1990 / NM-1</strain>
    </source>
</reference>
<dbReference type="Pfam" id="PF08335">
    <property type="entry name" value="GlnD_UR_UTase"/>
    <property type="match status" value="2"/>
</dbReference>
<dbReference type="CDD" id="cd05401">
    <property type="entry name" value="NT_GlnE_GlnD_like"/>
    <property type="match status" value="2"/>
</dbReference>
<evidence type="ECO:0000256" key="3">
    <source>
        <dbReference type="ARBA" id="ARBA00022741"/>
    </source>
</evidence>
<dbReference type="InterPro" id="IPR005190">
    <property type="entry name" value="GlnE_rpt_dom"/>
</dbReference>
<keyword evidence="1 7" id="KW-0808">Transferase</keyword>
<keyword evidence="2 7" id="KW-0548">Nucleotidyltransferase</keyword>
<proteinExistence type="inferred from homology"/>
<dbReference type="InterPro" id="IPR013546">
    <property type="entry name" value="PII_UdlTrfase/GS_AdlTrfase"/>
</dbReference>
<dbReference type="PANTHER" id="PTHR30621:SF0">
    <property type="entry name" value="BIFUNCTIONAL GLUTAMINE SYNTHETASE ADENYLYLTRANSFERASE_ADENYLYL-REMOVING ENZYME"/>
    <property type="match status" value="1"/>
</dbReference>
<evidence type="ECO:0000256" key="1">
    <source>
        <dbReference type="ARBA" id="ARBA00022679"/>
    </source>
</evidence>
<comment type="catalytic activity">
    <reaction evidence="7">
        <text>[glutamine synthetase]-O(4)-(5'-adenylyl)-L-tyrosine + phosphate = [glutamine synthetase]-L-tyrosine + ADP</text>
        <dbReference type="Rhea" id="RHEA:43716"/>
        <dbReference type="Rhea" id="RHEA-COMP:10660"/>
        <dbReference type="Rhea" id="RHEA-COMP:10661"/>
        <dbReference type="ChEBI" id="CHEBI:43474"/>
        <dbReference type="ChEBI" id="CHEBI:46858"/>
        <dbReference type="ChEBI" id="CHEBI:83624"/>
        <dbReference type="ChEBI" id="CHEBI:456216"/>
        <dbReference type="EC" id="2.7.7.89"/>
    </reaction>
</comment>
<evidence type="ECO:0000259" key="8">
    <source>
        <dbReference type="Pfam" id="PF03710"/>
    </source>
</evidence>
<dbReference type="SUPFAM" id="SSF81301">
    <property type="entry name" value="Nucleotidyltransferase"/>
    <property type="match status" value="2"/>
</dbReference>
<dbReference type="HAMAP" id="MF_00802">
    <property type="entry name" value="GlnE"/>
    <property type="match status" value="1"/>
</dbReference>
<keyword evidence="3 7" id="KW-0547">Nucleotide-binding</keyword>
<dbReference type="EMBL" id="AP012204">
    <property type="protein sequence ID" value="BAK37273.1"/>
    <property type="molecule type" value="Genomic_DNA"/>
</dbReference>
<dbReference type="GO" id="GO:0000820">
    <property type="term" value="P:regulation of glutamine family amino acid metabolic process"/>
    <property type="evidence" value="ECO:0007669"/>
    <property type="project" value="UniProtKB-UniRule"/>
</dbReference>
<dbReference type="SUPFAM" id="SSF81593">
    <property type="entry name" value="Nucleotidyltransferase substrate binding subunit/domain"/>
    <property type="match status" value="2"/>
</dbReference>
<evidence type="ECO:0000256" key="2">
    <source>
        <dbReference type="ARBA" id="ARBA00022695"/>
    </source>
</evidence>
<keyword evidence="11" id="KW-1185">Reference proteome</keyword>
<dbReference type="EC" id="2.7.7.89" evidence="7"/>
<evidence type="ECO:0000313" key="10">
    <source>
        <dbReference type="EMBL" id="BAK37273.1"/>
    </source>
</evidence>
<keyword evidence="10" id="KW-0436">Ligase</keyword>
<dbReference type="GO" id="GO:0016874">
    <property type="term" value="F:ligase activity"/>
    <property type="evidence" value="ECO:0007669"/>
    <property type="project" value="UniProtKB-KW"/>
</dbReference>
<dbReference type="Proteomes" id="UP000007947">
    <property type="component" value="Chromosome"/>
</dbReference>
<comment type="cofactor">
    <cofactor evidence="7">
        <name>Mg(2+)</name>
        <dbReference type="ChEBI" id="CHEBI:18420"/>
    </cofactor>
</comment>
<dbReference type="InterPro" id="IPR023057">
    <property type="entry name" value="GlnE"/>
</dbReference>
<evidence type="ECO:0000256" key="6">
    <source>
        <dbReference type="ARBA" id="ARBA00023268"/>
    </source>
</evidence>
<dbReference type="KEGG" id="mph:MLP_42590"/>
<comment type="similarity">
    <text evidence="7">Belongs to the GlnE family.</text>
</comment>
<dbReference type="GO" id="GO:0000287">
    <property type="term" value="F:magnesium ion binding"/>
    <property type="evidence" value="ECO:0007669"/>
    <property type="project" value="UniProtKB-UniRule"/>
</dbReference>